<dbReference type="InterPro" id="IPR011008">
    <property type="entry name" value="Dimeric_a/b-barrel"/>
</dbReference>
<dbReference type="InterPro" id="IPR007138">
    <property type="entry name" value="ABM_dom"/>
</dbReference>
<reference evidence="2 3" key="1">
    <citation type="journal article" date="2017" name="Antonie Van Leeuwenhoek">
        <title>Phylogenomic resolution of the bacterial genus Pantoea and its relationship with Erwinia and Tatumella.</title>
        <authorList>
            <person name="Palmer M."/>
            <person name="Steenkamp E.T."/>
            <person name="Coetzee M.P."/>
            <person name="Chan W.Y."/>
            <person name="van Zyl E."/>
            <person name="De Maayer P."/>
            <person name="Coutinho T.A."/>
            <person name="Blom J."/>
            <person name="Smits T.H."/>
            <person name="Duffy B."/>
            <person name="Venter S.N."/>
        </authorList>
    </citation>
    <scope>NUCLEOTIDE SEQUENCE [LARGE SCALE GENOMIC DNA]</scope>
    <source>
        <strain evidence="2 3">LMG 5345</strain>
    </source>
</reference>
<keyword evidence="2" id="KW-0503">Monooxygenase</keyword>
<dbReference type="Pfam" id="PF03992">
    <property type="entry name" value="ABM"/>
    <property type="match status" value="1"/>
</dbReference>
<dbReference type="SUPFAM" id="SSF54909">
    <property type="entry name" value="Dimeric alpha+beta barrel"/>
    <property type="match status" value="1"/>
</dbReference>
<dbReference type="GO" id="GO:0004497">
    <property type="term" value="F:monooxygenase activity"/>
    <property type="evidence" value="ECO:0007669"/>
    <property type="project" value="UniProtKB-KW"/>
</dbReference>
<proteinExistence type="predicted"/>
<sequence>MIKLTGRLICKNTEETALVRRYLPEHIRLTKEEPGCLSFEVKETADPLIWSVEERFTSQQTFDMHQARTQASAWGRETVAIA</sequence>
<evidence type="ECO:0000313" key="2">
    <source>
        <dbReference type="EMBL" id="ORM90451.1"/>
    </source>
</evidence>
<comment type="caution">
    <text evidence="2">The sequence shown here is derived from an EMBL/GenBank/DDBJ whole genome shotgun (WGS) entry which is preliminary data.</text>
</comment>
<name>A0ABX3UM78_9GAMM</name>
<dbReference type="RefSeq" id="WP_084886428.1">
    <property type="nucleotide sequence ID" value="NZ_DALZAN010000082.1"/>
</dbReference>
<keyword evidence="3" id="KW-1185">Reference proteome</keyword>
<keyword evidence="2" id="KW-0560">Oxidoreductase</keyword>
<dbReference type="Proteomes" id="UP000193785">
    <property type="component" value="Unassembled WGS sequence"/>
</dbReference>
<evidence type="ECO:0000313" key="3">
    <source>
        <dbReference type="Proteomes" id="UP000193785"/>
    </source>
</evidence>
<protein>
    <submittedName>
        <fullName evidence="2">Antibiotic biosynthesis monooxygenase</fullName>
    </submittedName>
</protein>
<dbReference type="Gene3D" id="3.30.70.100">
    <property type="match status" value="1"/>
</dbReference>
<gene>
    <name evidence="2" type="ORF">HA46_19540</name>
</gene>
<dbReference type="EMBL" id="MLJJ01000062">
    <property type="protein sequence ID" value="ORM90451.1"/>
    <property type="molecule type" value="Genomic_DNA"/>
</dbReference>
<accession>A0ABX3UM78</accession>
<evidence type="ECO:0000259" key="1">
    <source>
        <dbReference type="Pfam" id="PF03992"/>
    </source>
</evidence>
<feature type="domain" description="ABM" evidence="1">
    <location>
        <begin position="14"/>
        <end position="74"/>
    </location>
</feature>
<organism evidence="2 3">
    <name type="scientific">Pantoea septica</name>
    <dbReference type="NCBI Taxonomy" id="472695"/>
    <lineage>
        <taxon>Bacteria</taxon>
        <taxon>Pseudomonadati</taxon>
        <taxon>Pseudomonadota</taxon>
        <taxon>Gammaproteobacteria</taxon>
        <taxon>Enterobacterales</taxon>
        <taxon>Erwiniaceae</taxon>
        <taxon>Pantoea</taxon>
    </lineage>
</organism>